<dbReference type="PANTHER" id="PTHR23150:SF19">
    <property type="entry name" value="FORMYLGLYCINE-GENERATING ENZYME"/>
    <property type="match status" value="1"/>
</dbReference>
<evidence type="ECO:0000256" key="1">
    <source>
        <dbReference type="SAM" id="MobiDB-lite"/>
    </source>
</evidence>
<feature type="domain" description="Sulfatase-modifying factor enzyme-like" evidence="2">
    <location>
        <begin position="51"/>
        <end position="286"/>
    </location>
</feature>
<dbReference type="InterPro" id="IPR042095">
    <property type="entry name" value="SUMF_sf"/>
</dbReference>
<dbReference type="SUPFAM" id="SSF56436">
    <property type="entry name" value="C-type lectin-like"/>
    <property type="match status" value="1"/>
</dbReference>
<proteinExistence type="predicted"/>
<dbReference type="Pfam" id="PF03781">
    <property type="entry name" value="FGE-sulfatase"/>
    <property type="match status" value="1"/>
</dbReference>
<protein>
    <recommendedName>
        <fullName evidence="2">Sulfatase-modifying factor enzyme-like domain-containing protein</fullName>
    </recommendedName>
</protein>
<dbReference type="Proteomes" id="UP000005801">
    <property type="component" value="Unassembled WGS sequence"/>
</dbReference>
<feature type="compositionally biased region" description="Acidic residues" evidence="1">
    <location>
        <begin position="25"/>
        <end position="47"/>
    </location>
</feature>
<dbReference type="eggNOG" id="COG1262">
    <property type="taxonomic scope" value="Bacteria"/>
</dbReference>
<evidence type="ECO:0000259" key="2">
    <source>
        <dbReference type="Pfam" id="PF03781"/>
    </source>
</evidence>
<accession>A6G594</accession>
<organism evidence="3 4">
    <name type="scientific">Plesiocystis pacifica SIR-1</name>
    <dbReference type="NCBI Taxonomy" id="391625"/>
    <lineage>
        <taxon>Bacteria</taxon>
        <taxon>Pseudomonadati</taxon>
        <taxon>Myxococcota</taxon>
        <taxon>Polyangia</taxon>
        <taxon>Nannocystales</taxon>
        <taxon>Nannocystaceae</taxon>
        <taxon>Plesiocystis</taxon>
    </lineage>
</organism>
<dbReference type="GO" id="GO:0120147">
    <property type="term" value="F:formylglycine-generating oxidase activity"/>
    <property type="evidence" value="ECO:0007669"/>
    <property type="project" value="TreeGrafter"/>
</dbReference>
<dbReference type="InterPro" id="IPR016187">
    <property type="entry name" value="CTDL_fold"/>
</dbReference>
<dbReference type="Gene3D" id="3.90.1580.10">
    <property type="entry name" value="paralog of FGE (formylglycine-generating enzyme)"/>
    <property type="match status" value="1"/>
</dbReference>
<dbReference type="AlphaFoldDB" id="A6G594"/>
<evidence type="ECO:0000313" key="4">
    <source>
        <dbReference type="Proteomes" id="UP000005801"/>
    </source>
</evidence>
<dbReference type="InterPro" id="IPR005532">
    <property type="entry name" value="SUMF_dom"/>
</dbReference>
<dbReference type="STRING" id="391625.PPSIR1_07178"/>
<comment type="caution">
    <text evidence="3">The sequence shown here is derived from an EMBL/GenBank/DDBJ whole genome shotgun (WGS) entry which is preliminary data.</text>
</comment>
<sequence>MAPHFVVSTTLALTVLTGCPGDDTGGSDEAEESGTQADEAEESDTGEPPDPNLIAITGGSFEMGCPAGAEACDADNPLRTVTVSDFAIERTEVTMTAYTECVDAGGCSATTNTDTSCTFGSPVLLEHPINCVSWQQAADYCAWKGRRLPTEAEWEYAARGAEGRTFPWGETPASCTLAHMFMMMGDGGDYGCLTGITANVGTYPMGETPETLADMAGNVDEWVADWYAADYYTTGPSADPQGPDTGTQRVHRGGDFLDASPNNLRSFERWRSNPDNDGPSRGFRCAADG</sequence>
<evidence type="ECO:0000313" key="3">
    <source>
        <dbReference type="EMBL" id="EDM79006.1"/>
    </source>
</evidence>
<feature type="region of interest" description="Disordered" evidence="1">
    <location>
        <begin position="234"/>
        <end position="289"/>
    </location>
</feature>
<gene>
    <name evidence="3" type="ORF">PPSIR1_07178</name>
</gene>
<reference evidence="3 4" key="1">
    <citation type="submission" date="2007-06" db="EMBL/GenBank/DDBJ databases">
        <authorList>
            <person name="Shimkets L."/>
            <person name="Ferriera S."/>
            <person name="Johnson J."/>
            <person name="Kravitz S."/>
            <person name="Beeson K."/>
            <person name="Sutton G."/>
            <person name="Rogers Y.-H."/>
            <person name="Friedman R."/>
            <person name="Frazier M."/>
            <person name="Venter J.C."/>
        </authorList>
    </citation>
    <scope>NUCLEOTIDE SEQUENCE [LARGE SCALE GENOMIC DNA]</scope>
    <source>
        <strain evidence="3 4">SIR-1</strain>
    </source>
</reference>
<dbReference type="PANTHER" id="PTHR23150">
    <property type="entry name" value="SULFATASE MODIFYING FACTOR 1, 2"/>
    <property type="match status" value="1"/>
</dbReference>
<keyword evidence="4" id="KW-1185">Reference proteome</keyword>
<dbReference type="EMBL" id="ABCS01000024">
    <property type="protein sequence ID" value="EDM79006.1"/>
    <property type="molecule type" value="Genomic_DNA"/>
</dbReference>
<feature type="region of interest" description="Disordered" evidence="1">
    <location>
        <begin position="18"/>
        <end position="52"/>
    </location>
</feature>
<name>A6G594_9BACT</name>
<dbReference type="InterPro" id="IPR051043">
    <property type="entry name" value="Sulfatase_Mod_Factor_Kinase"/>
</dbReference>